<dbReference type="PROSITE" id="PS00498">
    <property type="entry name" value="TYROSINASE_2"/>
    <property type="match status" value="1"/>
</dbReference>
<evidence type="ECO:0000259" key="3">
    <source>
        <dbReference type="PROSITE" id="PS00498"/>
    </source>
</evidence>
<keyword evidence="1" id="KW-0479">Metal-binding</keyword>
<dbReference type="InterPro" id="IPR050316">
    <property type="entry name" value="Tyrosinase/Hemocyanin"/>
</dbReference>
<dbReference type="SUPFAM" id="SSF48056">
    <property type="entry name" value="Di-copper centre-containing domain"/>
    <property type="match status" value="1"/>
</dbReference>
<dbReference type="Pfam" id="PF00264">
    <property type="entry name" value="Tyrosinase"/>
    <property type="match status" value="1"/>
</dbReference>
<dbReference type="STRING" id="46835.A0A504YN74"/>
<organism evidence="4 5">
    <name type="scientific">Fasciola gigantica</name>
    <name type="common">Giant liver fluke</name>
    <dbReference type="NCBI Taxonomy" id="46835"/>
    <lineage>
        <taxon>Eukaryota</taxon>
        <taxon>Metazoa</taxon>
        <taxon>Spiralia</taxon>
        <taxon>Lophotrochozoa</taxon>
        <taxon>Platyhelminthes</taxon>
        <taxon>Trematoda</taxon>
        <taxon>Digenea</taxon>
        <taxon>Plagiorchiida</taxon>
        <taxon>Echinostomata</taxon>
        <taxon>Echinostomatoidea</taxon>
        <taxon>Fasciolidae</taxon>
        <taxon>Fasciola</taxon>
    </lineage>
</organism>
<evidence type="ECO:0000256" key="2">
    <source>
        <dbReference type="ARBA" id="ARBA00023008"/>
    </source>
</evidence>
<dbReference type="AlphaFoldDB" id="A0A504YN74"/>
<evidence type="ECO:0000313" key="5">
    <source>
        <dbReference type="Proteomes" id="UP000316759"/>
    </source>
</evidence>
<name>A0A504YN74_FASGI</name>
<dbReference type="PANTHER" id="PTHR11474">
    <property type="entry name" value="TYROSINASE FAMILY MEMBER"/>
    <property type="match status" value="1"/>
</dbReference>
<gene>
    <name evidence="4" type="ORF">FGIG_08986</name>
</gene>
<dbReference type="InterPro" id="IPR002227">
    <property type="entry name" value="Tyrosinase_Cu-bd"/>
</dbReference>
<dbReference type="Gene3D" id="1.10.1280.10">
    <property type="entry name" value="Di-copper center containing domain from catechol oxidase"/>
    <property type="match status" value="1"/>
</dbReference>
<reference evidence="4 5" key="1">
    <citation type="submission" date="2019-04" db="EMBL/GenBank/DDBJ databases">
        <title>Annotation for the trematode Fasciola gigantica.</title>
        <authorList>
            <person name="Choi Y.-J."/>
        </authorList>
    </citation>
    <scope>NUCLEOTIDE SEQUENCE [LARGE SCALE GENOMIC DNA]</scope>
    <source>
        <strain evidence="4">Uganda_cow_1</strain>
    </source>
</reference>
<keyword evidence="5" id="KW-1185">Reference proteome</keyword>
<dbReference type="GO" id="GO:0016491">
    <property type="term" value="F:oxidoreductase activity"/>
    <property type="evidence" value="ECO:0007669"/>
    <property type="project" value="InterPro"/>
</dbReference>
<evidence type="ECO:0000313" key="4">
    <source>
        <dbReference type="EMBL" id="TPP61809.1"/>
    </source>
</evidence>
<protein>
    <submittedName>
        <fullName evidence="4">Tyrosinase</fullName>
    </submittedName>
</protein>
<feature type="domain" description="Tyrosinase copper-binding" evidence="3">
    <location>
        <begin position="40"/>
        <end position="51"/>
    </location>
</feature>
<comment type="caution">
    <text evidence="4">The sequence shown here is derived from an EMBL/GenBank/DDBJ whole genome shotgun (WGS) entry which is preliminary data.</text>
</comment>
<sequence>MALEGFCGRPGTDASALWTHNKVHVMIQGSMSGTATATNDPIFILHHIFIDKLYSMWYRKYRPSVTAYPAKGVRPGHAGDDFMIAIYPLARNSDMFVDTTALGYDYDDPDTVGFWEQNGKGLVIVH</sequence>
<accession>A0A504YN74</accession>
<proteinExistence type="predicted"/>
<keyword evidence="2" id="KW-0186">Copper</keyword>
<dbReference type="GO" id="GO:0046872">
    <property type="term" value="F:metal ion binding"/>
    <property type="evidence" value="ECO:0007669"/>
    <property type="project" value="UniProtKB-KW"/>
</dbReference>
<evidence type="ECO:0000256" key="1">
    <source>
        <dbReference type="ARBA" id="ARBA00022723"/>
    </source>
</evidence>
<dbReference type="Proteomes" id="UP000316759">
    <property type="component" value="Unassembled WGS sequence"/>
</dbReference>
<dbReference type="InterPro" id="IPR008922">
    <property type="entry name" value="Di-copper_centre_dom_sf"/>
</dbReference>
<dbReference type="PANTHER" id="PTHR11474:SF126">
    <property type="entry name" value="TYROSINASE-LIKE PROTEIN TYR-1-RELATED"/>
    <property type="match status" value="1"/>
</dbReference>
<dbReference type="OrthoDB" id="6132182at2759"/>
<dbReference type="PRINTS" id="PR00092">
    <property type="entry name" value="TYROSINASE"/>
</dbReference>
<dbReference type="EMBL" id="SUNJ01007669">
    <property type="protein sequence ID" value="TPP61809.1"/>
    <property type="molecule type" value="Genomic_DNA"/>
</dbReference>